<keyword evidence="4 13" id="KW-1003">Cell membrane</keyword>
<dbReference type="PROSITE" id="PS01312">
    <property type="entry name" value="SECA"/>
    <property type="match status" value="1"/>
</dbReference>
<feature type="binding site" evidence="13">
    <location>
        <position position="499"/>
    </location>
    <ligand>
        <name>ATP</name>
        <dbReference type="ChEBI" id="CHEBI:30616"/>
    </ligand>
</feature>
<dbReference type="GO" id="GO:0031522">
    <property type="term" value="C:cell envelope Sec protein transport complex"/>
    <property type="evidence" value="ECO:0007669"/>
    <property type="project" value="TreeGrafter"/>
</dbReference>
<accession>A0A6C0GUM7</accession>
<evidence type="ECO:0000256" key="8">
    <source>
        <dbReference type="ARBA" id="ARBA00022840"/>
    </source>
</evidence>
<feature type="domain" description="SecA family profile" evidence="16">
    <location>
        <begin position="8"/>
        <end position="589"/>
    </location>
</feature>
<dbReference type="PROSITE" id="PS51192">
    <property type="entry name" value="HELICASE_ATP_BIND_1"/>
    <property type="match status" value="1"/>
</dbReference>
<dbReference type="GO" id="GO:0005829">
    <property type="term" value="C:cytosol"/>
    <property type="evidence" value="ECO:0007669"/>
    <property type="project" value="TreeGrafter"/>
</dbReference>
<dbReference type="KEGG" id="rhoz:GXP67_35065"/>
<evidence type="ECO:0000256" key="3">
    <source>
        <dbReference type="ARBA" id="ARBA00022448"/>
    </source>
</evidence>
<keyword evidence="6" id="KW-0997">Cell inner membrane</keyword>
<dbReference type="Gene3D" id="3.90.1440.10">
    <property type="entry name" value="SecA, preprotein cross-linking domain"/>
    <property type="match status" value="1"/>
</dbReference>
<dbReference type="InterPro" id="IPR001650">
    <property type="entry name" value="Helicase_C-like"/>
</dbReference>
<dbReference type="EMBL" id="CP048222">
    <property type="protein sequence ID" value="QHT71514.1"/>
    <property type="molecule type" value="Genomic_DNA"/>
</dbReference>
<dbReference type="RefSeq" id="WP_162447450.1">
    <property type="nucleotide sequence ID" value="NZ_CP048222.1"/>
</dbReference>
<dbReference type="Gene3D" id="3.40.50.300">
    <property type="entry name" value="P-loop containing nucleotide triphosphate hydrolases"/>
    <property type="match status" value="3"/>
</dbReference>
<keyword evidence="12 13" id="KW-0472">Membrane</keyword>
<evidence type="ECO:0000256" key="9">
    <source>
        <dbReference type="ARBA" id="ARBA00022927"/>
    </source>
</evidence>
<dbReference type="CDD" id="cd18803">
    <property type="entry name" value="SF2_C_secA"/>
    <property type="match status" value="1"/>
</dbReference>
<comment type="similarity">
    <text evidence="2 13">Belongs to the SecA family.</text>
</comment>
<dbReference type="GO" id="GO:0006605">
    <property type="term" value="P:protein targeting"/>
    <property type="evidence" value="ECO:0007669"/>
    <property type="project" value="UniProtKB-UniRule"/>
</dbReference>
<dbReference type="SMART" id="SM00958">
    <property type="entry name" value="SecA_PP_bind"/>
    <property type="match status" value="1"/>
</dbReference>
<dbReference type="GO" id="GO:0005886">
    <property type="term" value="C:plasma membrane"/>
    <property type="evidence" value="ECO:0007669"/>
    <property type="project" value="UniProtKB-SubCell"/>
</dbReference>
<dbReference type="InterPro" id="IPR044722">
    <property type="entry name" value="SecA_SF2_C"/>
</dbReference>
<keyword evidence="11 13" id="KW-0811">Translocation</keyword>
<dbReference type="Proteomes" id="UP000480178">
    <property type="component" value="Chromosome"/>
</dbReference>
<dbReference type="AlphaFoldDB" id="A0A6C0GUM7"/>
<dbReference type="CDD" id="cd17928">
    <property type="entry name" value="DEXDc_SecA"/>
    <property type="match status" value="1"/>
</dbReference>
<dbReference type="PANTHER" id="PTHR30612:SF0">
    <property type="entry name" value="CHLOROPLAST PROTEIN-TRANSPORTING ATPASE"/>
    <property type="match status" value="1"/>
</dbReference>
<dbReference type="Pfam" id="PF07517">
    <property type="entry name" value="SecA_DEAD"/>
    <property type="match status" value="1"/>
</dbReference>
<dbReference type="InterPro" id="IPR011115">
    <property type="entry name" value="SecA_DEAD"/>
</dbReference>
<dbReference type="SUPFAM" id="SSF81886">
    <property type="entry name" value="Helical scaffold and wing domains of SecA"/>
    <property type="match status" value="1"/>
</dbReference>
<keyword evidence="18" id="KW-1185">Reference proteome</keyword>
<dbReference type="GO" id="GO:0065002">
    <property type="term" value="P:intracellular protein transmembrane transport"/>
    <property type="evidence" value="ECO:0007669"/>
    <property type="project" value="UniProtKB-UniRule"/>
</dbReference>
<dbReference type="GO" id="GO:0008564">
    <property type="term" value="F:protein-exporting ATPase activity"/>
    <property type="evidence" value="ECO:0007669"/>
    <property type="project" value="UniProtKB-EC"/>
</dbReference>
<keyword evidence="10 13" id="KW-1278">Translocase</keyword>
<dbReference type="InterPro" id="IPR011130">
    <property type="entry name" value="SecA_preprotein_X-link_dom"/>
</dbReference>
<evidence type="ECO:0000256" key="13">
    <source>
        <dbReference type="HAMAP-Rule" id="MF_01382"/>
    </source>
</evidence>
<feature type="domain" description="Helicase C-terminal" evidence="15">
    <location>
        <begin position="421"/>
        <end position="584"/>
    </location>
</feature>
<dbReference type="GO" id="GO:0043952">
    <property type="term" value="P:protein transport by the Sec complex"/>
    <property type="evidence" value="ECO:0007669"/>
    <property type="project" value="TreeGrafter"/>
</dbReference>
<dbReference type="InterPro" id="IPR011116">
    <property type="entry name" value="SecA_Wing/Scaffold"/>
</dbReference>
<evidence type="ECO:0000259" key="14">
    <source>
        <dbReference type="PROSITE" id="PS51192"/>
    </source>
</evidence>
<dbReference type="EC" id="7.4.2.8" evidence="13"/>
<feature type="binding site" evidence="13">
    <location>
        <begin position="110"/>
        <end position="114"/>
    </location>
    <ligand>
        <name>ATP</name>
        <dbReference type="ChEBI" id="CHEBI:30616"/>
    </ligand>
</feature>
<keyword evidence="5 13" id="KW-0963">Cytoplasm</keyword>
<dbReference type="InterPro" id="IPR036266">
    <property type="entry name" value="SecA_Wing/Scaffold_sf"/>
</dbReference>
<keyword evidence="7 13" id="KW-0547">Nucleotide-binding</keyword>
<sequence>MKAIQQVKTFFQRLKSSNITDNLLPYQEQFNQILAQTNQLSLQSDAELQALALSLKSKAKLAPSVDTYLVDLYALVIQAFIRTLSITPYAVQILAAIALSQRTVIEMQTGEGKTLVAVFPACLQAMSGKGVHVLTFNDYLARRDAMWTLPVYTFLGLSVGYIEEEHTLEEKRRAYHCEVTYTTAKQVGFDYLRSCMAYTLDEIVIRELHCAIVDEADALLIDEARNPLVLAANLEVAAIDLTQVARFVTHLQEQRDYLTDEYARNVYLTEWGSTQAEHYFRLQNLYDSEQHPLLTAINLALQAKALLHRDIDYIIEGDQIKLIDECTGRVVEDRKWPNGLQSAVEAKEGLPIQSEGRILNSISLQHLMACYEKVSGMTGTARQAAEEFAKTYGLGVTVIPTHKPYQRKDHPDRVYTHKTAKLQAILQEVDTIHRRGRPILIGTLTVRESEELQAHLQQHGITCTVLNARHHEREAAIIEKAGMLSAVTIATNMAGRGTDIRLGGKEAIDRERIIALGGLHIIGTNRHESNRIDKQLKGRAGRQGDPGSTQFIISMEDDLMVKYNLKSLLPARYQQIRQEQALENTTVSKSIDQAQRIIEGQLHEMRQTLYRYSSFIETHRKIFLTQRQYVLFSNDNNLSPLQQGYILYQYDRLWSEYLTDIASIREGIFWERMAGREPLTEFYKKSDVLFQDLLSLLETTLTQMHTLPDEDLKIKRPSATWTYIVSDNPFERPLAGFLRRLAMLKF</sequence>
<evidence type="ECO:0000256" key="10">
    <source>
        <dbReference type="ARBA" id="ARBA00022967"/>
    </source>
</evidence>
<proteinExistence type="inferred from homology"/>
<keyword evidence="8 13" id="KW-0067">ATP-binding</keyword>
<dbReference type="SUPFAM" id="SSF52540">
    <property type="entry name" value="P-loop containing nucleoside triphosphate hydrolases"/>
    <property type="match status" value="2"/>
</dbReference>
<comment type="subunit">
    <text evidence="13">Monomer and homodimer. Part of the essential Sec protein translocation apparatus which comprises SecA, SecYEG and auxiliary proteins SecDF. Other proteins may also be involved.</text>
</comment>
<evidence type="ECO:0000313" key="18">
    <source>
        <dbReference type="Proteomes" id="UP000480178"/>
    </source>
</evidence>
<evidence type="ECO:0000256" key="4">
    <source>
        <dbReference type="ARBA" id="ARBA00022475"/>
    </source>
</evidence>
<dbReference type="HAMAP" id="MF_01382">
    <property type="entry name" value="SecA"/>
    <property type="match status" value="1"/>
</dbReference>
<reference evidence="17 18" key="1">
    <citation type="submission" date="2020-01" db="EMBL/GenBank/DDBJ databases">
        <authorList>
            <person name="Kim M.K."/>
        </authorList>
    </citation>
    <scope>NUCLEOTIDE SEQUENCE [LARGE SCALE GENOMIC DNA]</scope>
    <source>
        <strain evidence="17 18">172606-1</strain>
    </source>
</reference>
<comment type="function">
    <text evidence="13">Part of the Sec protein translocase complex. Interacts with the SecYEG preprotein conducting channel. Has a central role in coupling the hydrolysis of ATP to the transfer of proteins into and across the cell membrane, serving as an ATP-driven molecular motor driving the stepwise translocation of polypeptide chains across the membrane.</text>
</comment>
<evidence type="ECO:0000256" key="1">
    <source>
        <dbReference type="ARBA" id="ARBA00004170"/>
    </source>
</evidence>
<dbReference type="GO" id="GO:0005524">
    <property type="term" value="F:ATP binding"/>
    <property type="evidence" value="ECO:0007669"/>
    <property type="project" value="UniProtKB-UniRule"/>
</dbReference>
<dbReference type="PANTHER" id="PTHR30612">
    <property type="entry name" value="SECA INNER MEMBRANE COMPONENT OF SEC PROTEIN SECRETION SYSTEM"/>
    <property type="match status" value="1"/>
</dbReference>
<dbReference type="Pfam" id="PF07516">
    <property type="entry name" value="SecA_SW"/>
    <property type="match status" value="2"/>
</dbReference>
<evidence type="ECO:0000256" key="2">
    <source>
        <dbReference type="ARBA" id="ARBA00007650"/>
    </source>
</evidence>
<dbReference type="InterPro" id="IPR027417">
    <property type="entry name" value="P-loop_NTPase"/>
</dbReference>
<name>A0A6C0GUM7_9BACT</name>
<dbReference type="PROSITE" id="PS51194">
    <property type="entry name" value="HELICASE_CTER"/>
    <property type="match status" value="1"/>
</dbReference>
<keyword evidence="3 13" id="KW-0813">Transport</keyword>
<dbReference type="InterPro" id="IPR014018">
    <property type="entry name" value="SecA_motor_DEAD"/>
</dbReference>
<evidence type="ECO:0000259" key="16">
    <source>
        <dbReference type="PROSITE" id="PS51196"/>
    </source>
</evidence>
<evidence type="ECO:0000313" key="17">
    <source>
        <dbReference type="EMBL" id="QHT71514.1"/>
    </source>
</evidence>
<protein>
    <recommendedName>
        <fullName evidence="13">Protein translocase subunit SecA</fullName>
        <ecNumber evidence="13">7.4.2.8</ecNumber>
    </recommendedName>
</protein>
<comment type="subcellular location">
    <subcellularLocation>
        <location evidence="13">Cell membrane</location>
        <topology evidence="13">Peripheral membrane protein</topology>
        <orientation evidence="13">Cytoplasmic side</orientation>
    </subcellularLocation>
    <subcellularLocation>
        <location evidence="13">Cytoplasm</location>
    </subcellularLocation>
    <subcellularLocation>
        <location evidence="1">Membrane</location>
        <topology evidence="1">Peripheral membrane protein</topology>
    </subcellularLocation>
    <text evidence="13">Distribution is 50-50.</text>
</comment>
<dbReference type="GO" id="GO:0017038">
    <property type="term" value="P:protein import"/>
    <property type="evidence" value="ECO:0007669"/>
    <property type="project" value="InterPro"/>
</dbReference>
<evidence type="ECO:0000256" key="7">
    <source>
        <dbReference type="ARBA" id="ARBA00022741"/>
    </source>
</evidence>
<dbReference type="PROSITE" id="PS51196">
    <property type="entry name" value="SECA_MOTOR_DEAD"/>
    <property type="match status" value="1"/>
</dbReference>
<comment type="catalytic activity">
    <reaction evidence="13">
        <text>ATP + H2O + cellular proteinSide 1 = ADP + phosphate + cellular proteinSide 2.</text>
        <dbReference type="EC" id="7.4.2.8"/>
    </reaction>
</comment>
<gene>
    <name evidence="13" type="primary">secA</name>
    <name evidence="17" type="ORF">GXP67_35065</name>
</gene>
<evidence type="ECO:0000256" key="5">
    <source>
        <dbReference type="ARBA" id="ARBA00022490"/>
    </source>
</evidence>
<feature type="binding site" evidence="13">
    <location>
        <position position="92"/>
    </location>
    <ligand>
        <name>ATP</name>
        <dbReference type="ChEBI" id="CHEBI:30616"/>
    </ligand>
</feature>
<dbReference type="Pfam" id="PF21090">
    <property type="entry name" value="P-loop_SecA"/>
    <property type="match status" value="2"/>
</dbReference>
<feature type="domain" description="Helicase ATP-binding" evidence="14">
    <location>
        <begin position="94"/>
        <end position="296"/>
    </location>
</feature>
<evidence type="ECO:0000256" key="12">
    <source>
        <dbReference type="ARBA" id="ARBA00023136"/>
    </source>
</evidence>
<dbReference type="Pfam" id="PF01043">
    <property type="entry name" value="SecA_PP_bind"/>
    <property type="match status" value="1"/>
</dbReference>
<evidence type="ECO:0000256" key="11">
    <source>
        <dbReference type="ARBA" id="ARBA00023010"/>
    </source>
</evidence>
<dbReference type="InterPro" id="IPR036670">
    <property type="entry name" value="SecA_X-link_sf"/>
</dbReference>
<dbReference type="InterPro" id="IPR000185">
    <property type="entry name" value="SecA"/>
</dbReference>
<evidence type="ECO:0000256" key="6">
    <source>
        <dbReference type="ARBA" id="ARBA00022519"/>
    </source>
</evidence>
<dbReference type="InterPro" id="IPR014001">
    <property type="entry name" value="Helicase_ATP-bd"/>
</dbReference>
<keyword evidence="9 13" id="KW-0653">Protein transport</keyword>
<evidence type="ECO:0000259" key="15">
    <source>
        <dbReference type="PROSITE" id="PS51194"/>
    </source>
</evidence>
<dbReference type="SUPFAM" id="SSF81767">
    <property type="entry name" value="Pre-protein crosslinking domain of SecA"/>
    <property type="match status" value="1"/>
</dbReference>
<dbReference type="Gene3D" id="1.10.3060.10">
    <property type="entry name" value="Helical scaffold and wing domains of SecA"/>
    <property type="match status" value="1"/>
</dbReference>
<dbReference type="PRINTS" id="PR00906">
    <property type="entry name" value="SECA"/>
</dbReference>
<dbReference type="InterPro" id="IPR020937">
    <property type="entry name" value="SecA_CS"/>
</dbReference>
<organism evidence="17 18">
    <name type="scientific">Rhodocytophaga rosea</name>
    <dbReference type="NCBI Taxonomy" id="2704465"/>
    <lineage>
        <taxon>Bacteria</taxon>
        <taxon>Pseudomonadati</taxon>
        <taxon>Bacteroidota</taxon>
        <taxon>Cytophagia</taxon>
        <taxon>Cytophagales</taxon>
        <taxon>Rhodocytophagaceae</taxon>
        <taxon>Rhodocytophaga</taxon>
    </lineage>
</organism>
<dbReference type="FunFam" id="3.40.50.300:FF:000429">
    <property type="entry name" value="Preprotein translocase subunit SecA"/>
    <property type="match status" value="1"/>
</dbReference>
<dbReference type="SMART" id="SM00957">
    <property type="entry name" value="SecA_DEAD"/>
    <property type="match status" value="1"/>
</dbReference>